<dbReference type="AlphaFoldDB" id="A0AA96LJ66"/>
<reference evidence="1 2" key="1">
    <citation type="submission" date="2022-02" db="EMBL/GenBank/DDBJ databases">
        <title>Paenibacillus sp. MBLB1776 Whole Genome Shotgun Sequencing.</title>
        <authorList>
            <person name="Hwang C.Y."/>
            <person name="Cho E.-S."/>
            <person name="Seo M.-J."/>
        </authorList>
    </citation>
    <scope>NUCLEOTIDE SEQUENCE [LARGE SCALE GENOMIC DNA]</scope>
    <source>
        <strain evidence="1 2">MBLB1776</strain>
    </source>
</reference>
<accession>A0AA96LJ66</accession>
<evidence type="ECO:0000313" key="2">
    <source>
        <dbReference type="Proteomes" id="UP001305702"/>
    </source>
</evidence>
<protein>
    <submittedName>
        <fullName evidence="1">Uncharacterized protein</fullName>
    </submittedName>
</protein>
<sequence>MELMDGHPLGGYYERCGGILSYAVFACPCHKTVPILVLLLAEIGEKLKKEWKGIDAGAVYEV</sequence>
<dbReference type="KEGG" id="paun:MJA45_05790"/>
<evidence type="ECO:0000313" key="1">
    <source>
        <dbReference type="EMBL" id="WNQ14359.1"/>
    </source>
</evidence>
<name>A0AA96LJ66_9BACL</name>
<dbReference type="RefSeq" id="WP_315608129.1">
    <property type="nucleotide sequence ID" value="NZ_CP130318.1"/>
</dbReference>
<keyword evidence="2" id="KW-1185">Reference proteome</keyword>
<organism evidence="1 2">
    <name type="scientific">Paenibacillus aurantius</name>
    <dbReference type="NCBI Taxonomy" id="2918900"/>
    <lineage>
        <taxon>Bacteria</taxon>
        <taxon>Bacillati</taxon>
        <taxon>Bacillota</taxon>
        <taxon>Bacilli</taxon>
        <taxon>Bacillales</taxon>
        <taxon>Paenibacillaceae</taxon>
        <taxon>Paenibacillus</taxon>
    </lineage>
</organism>
<gene>
    <name evidence="1" type="ORF">MJA45_05790</name>
</gene>
<proteinExistence type="predicted"/>
<dbReference type="EMBL" id="CP130318">
    <property type="protein sequence ID" value="WNQ14359.1"/>
    <property type="molecule type" value="Genomic_DNA"/>
</dbReference>
<dbReference type="Proteomes" id="UP001305702">
    <property type="component" value="Chromosome"/>
</dbReference>